<accession>A0A7V8GMZ7</accession>
<protein>
    <submittedName>
        <fullName evidence="2">Uncharacterized protein</fullName>
    </submittedName>
</protein>
<evidence type="ECO:0000313" key="2">
    <source>
        <dbReference type="EMBL" id="KAF1686758.1"/>
    </source>
</evidence>
<dbReference type="RefSeq" id="WP_162310861.1">
    <property type="nucleotide sequence ID" value="NZ_JACHGU010000001.1"/>
</dbReference>
<dbReference type="Proteomes" id="UP000462066">
    <property type="component" value="Unassembled WGS sequence"/>
</dbReference>
<feature type="region of interest" description="Disordered" evidence="1">
    <location>
        <begin position="60"/>
        <end position="102"/>
    </location>
</feature>
<name>A0A7V8GMZ7_9GAMM</name>
<gene>
    <name evidence="2" type="ORF">B1992_07510</name>
</gene>
<organism evidence="2 3">
    <name type="scientific">Pseudoxanthomonas broegbernensis</name>
    <dbReference type="NCBI Taxonomy" id="83619"/>
    <lineage>
        <taxon>Bacteria</taxon>
        <taxon>Pseudomonadati</taxon>
        <taxon>Pseudomonadota</taxon>
        <taxon>Gammaproteobacteria</taxon>
        <taxon>Lysobacterales</taxon>
        <taxon>Lysobacteraceae</taxon>
        <taxon>Pseudoxanthomonas</taxon>
    </lineage>
</organism>
<reference evidence="2 3" key="1">
    <citation type="submission" date="2017-10" db="EMBL/GenBank/DDBJ databases">
        <title>Whole genome sequencing of Pseudoxanthomonas broegbernensis DSM 12573(T).</title>
        <authorList>
            <person name="Kumar S."/>
            <person name="Bansal K."/>
            <person name="Kaur A."/>
            <person name="Patil P."/>
            <person name="Sharma S."/>
            <person name="Patil P.B."/>
        </authorList>
    </citation>
    <scope>NUCLEOTIDE SEQUENCE [LARGE SCALE GENOMIC DNA]</scope>
    <source>
        <strain evidence="2 3">DSM 12573</strain>
    </source>
</reference>
<evidence type="ECO:0000313" key="3">
    <source>
        <dbReference type="Proteomes" id="UP000462066"/>
    </source>
</evidence>
<sequence length="317" mass="33974">MSRDDEVLPRLAAAAATLALLALAGRLLSLVPAPAPATAQETRIQMRFVPRTVAVAPLAAGAERPSGAKAPPPSAPSAMSAMSAPGLPAASGPPPRTDAAPTAAAPGMALYDEEGRVRLPADTVAAPAVPATRDPLRPPNPVDYRGTRFEDDWISDGDVADVAEQQIARGYRRVAEWMFGKDVQPARARPAPQVRYNPARHERPSDLGSEATGDAWRAAPISYEPAPGLDGEASRRIRAQVGELERTHAGCDPQRLGRLMAPVRQYLDELQRAEYAFAHGADPIRAEHQLPSTANGAYDQARRALWYAQRELADCRR</sequence>
<dbReference type="AlphaFoldDB" id="A0A7V8GMZ7"/>
<keyword evidence="3" id="KW-1185">Reference proteome</keyword>
<proteinExistence type="predicted"/>
<dbReference type="EMBL" id="MWIP01000005">
    <property type="protein sequence ID" value="KAF1686758.1"/>
    <property type="molecule type" value="Genomic_DNA"/>
</dbReference>
<feature type="compositionally biased region" description="Low complexity" evidence="1">
    <location>
        <begin position="76"/>
        <end position="90"/>
    </location>
</feature>
<comment type="caution">
    <text evidence="2">The sequence shown here is derived from an EMBL/GenBank/DDBJ whole genome shotgun (WGS) entry which is preliminary data.</text>
</comment>
<evidence type="ECO:0000256" key="1">
    <source>
        <dbReference type="SAM" id="MobiDB-lite"/>
    </source>
</evidence>